<keyword evidence="5 6" id="KW-0472">Membrane</keyword>
<feature type="transmembrane region" description="Helical" evidence="6">
    <location>
        <begin position="138"/>
        <end position="156"/>
    </location>
</feature>
<proteinExistence type="predicted"/>
<keyword evidence="4 6" id="KW-1133">Transmembrane helix</keyword>
<comment type="subcellular location">
    <subcellularLocation>
        <location evidence="1">Membrane</location>
        <topology evidence="1">Multi-pass membrane protein</topology>
    </subcellularLocation>
</comment>
<dbReference type="AlphaFoldDB" id="A0A1L7CF60"/>
<name>A0A1L7CF60_9CORY</name>
<sequence>MNVIAGTNPVARILAVMIIGTPLLITVDIVSALVTVVITWLLAPLCGVSWKKMATALIPVWIAAPLAGISMLLYGQPGGQEYLTLWLITISDNSITLAIAIMLRILAIASPVVIAAAGMDPTELGDALSQVAHLPSRFVIGAIAGARLGSLFRRDWAQLERSRRSRGLGDETTLARLSNQTFALLVLALRRGTKLATAMEARGFGGPTRRTWARPSRLHRCDLVLVCASVLIPTAALGLAIITGSFTIFGLS</sequence>
<keyword evidence="8" id="KW-1185">Reference proteome</keyword>
<organism evidence="7 8">
    <name type="scientific">Corynebacterium aquilae DSM 44791</name>
    <dbReference type="NCBI Taxonomy" id="1431546"/>
    <lineage>
        <taxon>Bacteria</taxon>
        <taxon>Bacillati</taxon>
        <taxon>Actinomycetota</taxon>
        <taxon>Actinomycetes</taxon>
        <taxon>Mycobacteriales</taxon>
        <taxon>Corynebacteriaceae</taxon>
        <taxon>Corynebacterium</taxon>
    </lineage>
</organism>
<dbReference type="InterPro" id="IPR051611">
    <property type="entry name" value="ECF_transporter_component"/>
</dbReference>
<protein>
    <submittedName>
        <fullName evidence="7">ABC transporter</fullName>
    </submittedName>
</protein>
<dbReference type="PANTHER" id="PTHR34857:SF2">
    <property type="entry name" value="SLL0384 PROTEIN"/>
    <property type="match status" value="1"/>
</dbReference>
<feature type="transmembrane region" description="Helical" evidence="6">
    <location>
        <begin position="223"/>
        <end position="249"/>
    </location>
</feature>
<feature type="transmembrane region" description="Helical" evidence="6">
    <location>
        <begin position="54"/>
        <end position="74"/>
    </location>
</feature>
<evidence type="ECO:0000256" key="2">
    <source>
        <dbReference type="ARBA" id="ARBA00022475"/>
    </source>
</evidence>
<dbReference type="InterPro" id="IPR003339">
    <property type="entry name" value="ABC/ECF_trnsptr_transmembrane"/>
</dbReference>
<dbReference type="PANTHER" id="PTHR34857">
    <property type="entry name" value="SLL0384 PROTEIN"/>
    <property type="match status" value="1"/>
</dbReference>
<reference evidence="7 8" key="1">
    <citation type="submission" date="2014-08" db="EMBL/GenBank/DDBJ databases">
        <title>Complete genome sequence of Corynebacterium aquilae S-613T(T) (=DSM 44791(T)), isolated from the choana of a healthy golden eagle.</title>
        <authorList>
            <person name="Ruckert C."/>
            <person name="Albersmeier A."/>
            <person name="Winkler A."/>
            <person name="Kalinowski J."/>
        </authorList>
    </citation>
    <scope>NUCLEOTIDE SEQUENCE [LARGE SCALE GENOMIC DNA]</scope>
    <source>
        <strain evidence="7 8">S-613</strain>
    </source>
</reference>
<evidence type="ECO:0000256" key="6">
    <source>
        <dbReference type="SAM" id="Phobius"/>
    </source>
</evidence>
<accession>A0A1L7CF60</accession>
<evidence type="ECO:0000256" key="3">
    <source>
        <dbReference type="ARBA" id="ARBA00022692"/>
    </source>
</evidence>
<dbReference type="Proteomes" id="UP000185478">
    <property type="component" value="Chromosome"/>
</dbReference>
<evidence type="ECO:0000256" key="4">
    <source>
        <dbReference type="ARBA" id="ARBA00022989"/>
    </source>
</evidence>
<dbReference type="Pfam" id="PF02361">
    <property type="entry name" value="CbiQ"/>
    <property type="match status" value="1"/>
</dbReference>
<evidence type="ECO:0000313" key="7">
    <source>
        <dbReference type="EMBL" id="APT84464.1"/>
    </source>
</evidence>
<dbReference type="EMBL" id="CP009245">
    <property type="protein sequence ID" value="APT84464.1"/>
    <property type="molecule type" value="Genomic_DNA"/>
</dbReference>
<dbReference type="RefSeq" id="WP_075728380.1">
    <property type="nucleotide sequence ID" value="NZ_CP009245.1"/>
</dbReference>
<feature type="transmembrane region" description="Helical" evidence="6">
    <location>
        <begin position="12"/>
        <end position="42"/>
    </location>
</feature>
<feature type="transmembrane region" description="Helical" evidence="6">
    <location>
        <begin position="95"/>
        <end position="118"/>
    </location>
</feature>
<dbReference type="STRING" id="1431546.CAQU_04635"/>
<gene>
    <name evidence="7" type="ORF">CAQU_04635</name>
</gene>
<dbReference type="CDD" id="cd16914">
    <property type="entry name" value="EcfT"/>
    <property type="match status" value="1"/>
</dbReference>
<dbReference type="KEGG" id="caqu:CAQU_04635"/>
<evidence type="ECO:0000256" key="5">
    <source>
        <dbReference type="ARBA" id="ARBA00023136"/>
    </source>
</evidence>
<keyword evidence="2" id="KW-1003">Cell membrane</keyword>
<evidence type="ECO:0000313" key="8">
    <source>
        <dbReference type="Proteomes" id="UP000185478"/>
    </source>
</evidence>
<keyword evidence="3 6" id="KW-0812">Transmembrane</keyword>
<dbReference type="GO" id="GO:0005886">
    <property type="term" value="C:plasma membrane"/>
    <property type="evidence" value="ECO:0007669"/>
    <property type="project" value="UniProtKB-ARBA"/>
</dbReference>
<evidence type="ECO:0000256" key="1">
    <source>
        <dbReference type="ARBA" id="ARBA00004141"/>
    </source>
</evidence>